<dbReference type="Gene3D" id="3.40.630.10">
    <property type="entry name" value="Zn peptidases"/>
    <property type="match status" value="1"/>
</dbReference>
<keyword evidence="4" id="KW-1185">Reference proteome</keyword>
<reference evidence="4" key="1">
    <citation type="journal article" date="2019" name="Int. J. Syst. Evol. Microbiol.">
        <title>The Global Catalogue of Microorganisms (GCM) 10K type strain sequencing project: providing services to taxonomists for standard genome sequencing and annotation.</title>
        <authorList>
            <consortium name="The Broad Institute Genomics Platform"/>
            <consortium name="The Broad Institute Genome Sequencing Center for Infectious Disease"/>
            <person name="Wu L."/>
            <person name="Ma J."/>
        </authorList>
    </citation>
    <scope>NUCLEOTIDE SEQUENCE [LARGE SCALE GENOMIC DNA]</scope>
    <source>
        <strain evidence="4">CGMCC 4.7144</strain>
    </source>
</reference>
<dbReference type="InterPro" id="IPR000834">
    <property type="entry name" value="Peptidase_M14"/>
</dbReference>
<comment type="caution">
    <text evidence="3">The sequence shown here is derived from an EMBL/GenBank/DDBJ whole genome shotgun (WGS) entry which is preliminary data.</text>
</comment>
<keyword evidence="3" id="KW-0645">Protease</keyword>
<evidence type="ECO:0000313" key="3">
    <source>
        <dbReference type="EMBL" id="MFC5924043.1"/>
    </source>
</evidence>
<gene>
    <name evidence="3" type="ORF">ACFQGL_11895</name>
</gene>
<sequence>MAPFWTVPPRRLASAATIALLLGTIPLLGGTPAASAPRHSPCSDDPTARLSKVPTPEAVLGFPLGVGQQRVVTNDEVRTYLGAVDGASDRVVTGVMTSSVLGQPLPYAVVSNERNVRPGALREIADDVRDLRDPRRTSARKAAGTAKDSPAIVWVTANVHGGEKSGTDAALKTLYELAAGLSCAVAQRNDNLVTIIVPTQNPDGRDATRRQNEYGFDLNRDWFARTQQETDGKLELLRRYPPQVFIDAHEMGGRQYFFPPNADPIHHEIAGEAVDWINRIGEANKAGFGYNGACDDVVTTECYFNYDTYDMFFMGYGDTVPTTGFGAAGMTYEKGSASAVADRVQQQFNTQWSTLGWAAANKREVLSDYFDIWSDALAEGRAGALEPNEVVQPTNEVQFPVPDIKIRSYFLLPDRQLADVRQLVERLRRMDVEVYEVQKPTRVPTARVFGGRTATNVTVPKGAYWIPMDQPQKHWIQAVMGEDPYTPFPYFYDVSSWSNPLLMGVSTIYTGDNVRPKAQLVREISGGRTSTARPWGSYTYPLDSAAAAELTFTLLGRGVPLVRSLDSSRVALPATRLTREIDRLAASLGVSLTPGGPASGTPVNLPDVGLFQGTGVSTTSGSHGEARYVLGKRWGLDLTPVTTADINDNTAAFTGRTVLLVPDGSSPTGGLTAAGQANLRDWIAQGHTYIGLRNEGTRVARAAGLTSTTEKTKPDDYLVIGSHLRVDVDQDSPVALGRPAEDFEFNNSDPILNPSTTGTNVLSYPAGDTFWANGYTVGADALKGTAAVVDEPTGAGRAVLFAFNPLFRAYNENGLHLVANALLYPAAQGAAPRRTAAIDPARVSAAAAPVTPELGGEWRPIRIEVAGADLARTQAIVERFTTDARTSAVGGSAYLVIPNPEGRQADEHPFLNDLVRALRAASIPLRSIVG</sequence>
<dbReference type="SUPFAM" id="SSF53187">
    <property type="entry name" value="Zn-dependent exopeptidases"/>
    <property type="match status" value="1"/>
</dbReference>
<dbReference type="PROSITE" id="PS52035">
    <property type="entry name" value="PEPTIDASE_M14"/>
    <property type="match status" value="1"/>
</dbReference>
<dbReference type="Pfam" id="PF00246">
    <property type="entry name" value="Peptidase_M14"/>
    <property type="match status" value="1"/>
</dbReference>
<keyword evidence="3" id="KW-0378">Hydrolase</keyword>
<evidence type="ECO:0000313" key="4">
    <source>
        <dbReference type="Proteomes" id="UP001596226"/>
    </source>
</evidence>
<accession>A0ABW1H4Y3</accession>
<feature type="domain" description="Peptidase M14" evidence="2">
    <location>
        <begin position="70"/>
        <end position="337"/>
    </location>
</feature>
<comment type="similarity">
    <text evidence="1">Belongs to the peptidase M14 family.</text>
</comment>
<dbReference type="Proteomes" id="UP001596226">
    <property type="component" value="Unassembled WGS sequence"/>
</dbReference>
<comment type="caution">
    <text evidence="1">Lacks conserved residue(s) required for the propagation of feature annotation.</text>
</comment>
<proteinExistence type="inferred from homology"/>
<evidence type="ECO:0000256" key="1">
    <source>
        <dbReference type="PROSITE-ProRule" id="PRU01379"/>
    </source>
</evidence>
<name>A0ABW1H4Y3_9ACTN</name>
<dbReference type="GO" id="GO:0004180">
    <property type="term" value="F:carboxypeptidase activity"/>
    <property type="evidence" value="ECO:0007669"/>
    <property type="project" value="UniProtKB-KW"/>
</dbReference>
<evidence type="ECO:0000259" key="2">
    <source>
        <dbReference type="PROSITE" id="PS52035"/>
    </source>
</evidence>
<dbReference type="RefSeq" id="WP_377509946.1">
    <property type="nucleotide sequence ID" value="NZ_JBHSQS010000006.1"/>
</dbReference>
<keyword evidence="3" id="KW-0121">Carboxypeptidase</keyword>
<protein>
    <submittedName>
        <fullName evidence="3">M14 family zinc carboxypeptidase</fullName>
    </submittedName>
</protein>
<organism evidence="3 4">
    <name type="scientific">Micromonospora vulcania</name>
    <dbReference type="NCBI Taxonomy" id="1441873"/>
    <lineage>
        <taxon>Bacteria</taxon>
        <taxon>Bacillati</taxon>
        <taxon>Actinomycetota</taxon>
        <taxon>Actinomycetes</taxon>
        <taxon>Micromonosporales</taxon>
        <taxon>Micromonosporaceae</taxon>
        <taxon>Micromonospora</taxon>
    </lineage>
</organism>
<dbReference type="EMBL" id="JBHSQS010000006">
    <property type="protein sequence ID" value="MFC5924043.1"/>
    <property type="molecule type" value="Genomic_DNA"/>
</dbReference>